<feature type="region of interest" description="Disordered" evidence="2">
    <location>
        <begin position="349"/>
        <end position="372"/>
    </location>
</feature>
<dbReference type="Proteomes" id="UP000509579">
    <property type="component" value="Chromosome"/>
</dbReference>
<evidence type="ECO:0000313" key="3">
    <source>
        <dbReference type="EMBL" id="QKV51894.1"/>
    </source>
</evidence>
<proteinExistence type="predicted"/>
<dbReference type="InterPro" id="IPR011010">
    <property type="entry name" value="DNA_brk_join_enz"/>
</dbReference>
<dbReference type="Gene3D" id="1.10.443.10">
    <property type="entry name" value="Intergrase catalytic core"/>
    <property type="match status" value="1"/>
</dbReference>
<dbReference type="GO" id="GO:0015074">
    <property type="term" value="P:DNA integration"/>
    <property type="evidence" value="ECO:0007669"/>
    <property type="project" value="InterPro"/>
</dbReference>
<evidence type="ECO:0000256" key="2">
    <source>
        <dbReference type="SAM" id="MobiDB-lite"/>
    </source>
</evidence>
<gene>
    <name evidence="3" type="ORF">HUK68_02675</name>
</gene>
<organism evidence="3 4">
    <name type="scientific">Comamonas antarctica</name>
    <dbReference type="NCBI Taxonomy" id="2743470"/>
    <lineage>
        <taxon>Bacteria</taxon>
        <taxon>Pseudomonadati</taxon>
        <taxon>Pseudomonadota</taxon>
        <taxon>Betaproteobacteria</taxon>
        <taxon>Burkholderiales</taxon>
        <taxon>Comamonadaceae</taxon>
        <taxon>Comamonas</taxon>
    </lineage>
</organism>
<protein>
    <submittedName>
        <fullName evidence="3">Integrase</fullName>
    </submittedName>
</protein>
<dbReference type="RefSeq" id="WP_175502824.1">
    <property type="nucleotide sequence ID" value="NZ_CAURQT010000009.1"/>
</dbReference>
<feature type="compositionally biased region" description="Basic and acidic residues" evidence="2">
    <location>
        <begin position="349"/>
        <end position="365"/>
    </location>
</feature>
<dbReference type="AlphaFoldDB" id="A0A6N1WXF9"/>
<dbReference type="GO" id="GO:0003677">
    <property type="term" value="F:DNA binding"/>
    <property type="evidence" value="ECO:0007669"/>
    <property type="project" value="InterPro"/>
</dbReference>
<reference evidence="3 4" key="1">
    <citation type="submission" date="2020-06" db="EMBL/GenBank/DDBJ databases">
        <title>Acidovorax antarctica sp. nov., isolated from Corinth ice sheet soil, Antarctic Fields Peninsula.</title>
        <authorList>
            <person name="Xu Q."/>
            <person name="Peng F."/>
        </authorList>
    </citation>
    <scope>NUCLEOTIDE SEQUENCE [LARGE SCALE GENOMIC DNA]</scope>
    <source>
        <strain evidence="3 4">16-35-5</strain>
    </source>
</reference>
<keyword evidence="1" id="KW-0233">DNA recombination</keyword>
<dbReference type="SUPFAM" id="SSF56349">
    <property type="entry name" value="DNA breaking-rejoining enzymes"/>
    <property type="match status" value="1"/>
</dbReference>
<evidence type="ECO:0000256" key="1">
    <source>
        <dbReference type="ARBA" id="ARBA00023172"/>
    </source>
</evidence>
<name>A0A6N1WXF9_9BURK</name>
<dbReference type="EMBL" id="CP054840">
    <property type="protein sequence ID" value="QKV51894.1"/>
    <property type="molecule type" value="Genomic_DNA"/>
</dbReference>
<dbReference type="GO" id="GO:0006310">
    <property type="term" value="P:DNA recombination"/>
    <property type="evidence" value="ECO:0007669"/>
    <property type="project" value="UniProtKB-KW"/>
</dbReference>
<keyword evidence="4" id="KW-1185">Reference proteome</keyword>
<evidence type="ECO:0000313" key="4">
    <source>
        <dbReference type="Proteomes" id="UP000509579"/>
    </source>
</evidence>
<dbReference type="InterPro" id="IPR013762">
    <property type="entry name" value="Integrase-like_cat_sf"/>
</dbReference>
<dbReference type="KEGG" id="aant:HUK68_02675"/>
<sequence length="472" mass="54785">MLEGPSIYTLPIFRNTQVAEEPGSRRIPVDHMVKGERVKYWRELRASKLIKWETFPKFPLVLNADGSPWAPACLWLVDRARANPLKASSLNPLAQGLRAYKRFLDEVGLDWDDFSAVDKYLRPTYLYKTHLQDLINSGAIKRSTASGRMQTVVSFYRFLKETERMAFRPQNAPWVDLTVGLQYRDTQGFKQVKVVQSTDLSVKVPKRDYAWDRGIHDGGNLVPLSQNEQKGLIHALKKLGNREYELMHLVALLTGARIQTVLTLRWGDFAMPPSQVNQWPFKLRCGPGTGIDTKNNVTDVYLSVQRDLYEWLHTYAVSEKAMARRVKSDLKESPENYLFLSNRGGPHYESKDDLNVARNSDEPLKRSSPTGQNLRSFMTDYLIPEVRKTIPNFSFKFHDLRASFGVNWVDAVLQDQDTHQRYNWARDQLRKLLWHANAITTDRYLQYRQHMHQLEQADADWNRHLHELIRSA</sequence>
<accession>A0A6N1WXF9</accession>